<dbReference type="HOGENOM" id="CLU_039834_4_1_9"/>
<proteinExistence type="predicted"/>
<keyword evidence="2" id="KW-0614">Plasmid</keyword>
<dbReference type="InterPro" id="IPR029058">
    <property type="entry name" value="AB_hydrolase_fold"/>
</dbReference>
<dbReference type="RefSeq" id="WP_013483760.1">
    <property type="nucleotide sequence ID" value="NC_014825.1"/>
</dbReference>
<gene>
    <name evidence="2" type="ordered locus">Rumal_3782</name>
</gene>
<keyword evidence="1" id="KW-0812">Transmembrane</keyword>
<dbReference type="KEGG" id="ral:Rumal_3782"/>
<dbReference type="AlphaFoldDB" id="E6UKL9"/>
<dbReference type="Gene3D" id="3.40.50.1820">
    <property type="entry name" value="alpha/beta hydrolase"/>
    <property type="match status" value="1"/>
</dbReference>
<evidence type="ECO:0008006" key="4">
    <source>
        <dbReference type="Google" id="ProtNLM"/>
    </source>
</evidence>
<reference evidence="3" key="1">
    <citation type="journal article" date="2011" name="J. Bacteriol.">
        <title>Complete genome of the cellulolytic ruminal bacterium Ruminococcus albus 7.</title>
        <authorList>
            <person name="Suen G."/>
            <person name="Stevenson D.M."/>
            <person name="Bruce D.C."/>
            <person name="Chertkov O."/>
            <person name="Copeland A."/>
            <person name="Cheng J.F."/>
            <person name="Detter C."/>
            <person name="Detter J.C."/>
            <person name="Goodwin L.A."/>
            <person name="Han C.S."/>
            <person name="Hauser L.J."/>
            <person name="Ivanova N.N."/>
            <person name="Kyrpides N.C."/>
            <person name="Land M.L."/>
            <person name="Lapidus A."/>
            <person name="Lucas S."/>
            <person name="Ovchinnikova G."/>
            <person name="Pitluck S."/>
            <person name="Tapia R."/>
            <person name="Woyke T."/>
            <person name="Boyum J."/>
            <person name="Mead D."/>
            <person name="Weimer P.J."/>
        </authorList>
    </citation>
    <scope>NUCLEOTIDE SEQUENCE [LARGE SCALE GENOMIC DNA]</scope>
    <source>
        <strain evidence="3">ATCC 27210 / DSM 20455 / JCM 14654 / NCDO 2250 / 7</strain>
        <plasmid evidence="3">pRUMAL02</plasmid>
    </source>
</reference>
<evidence type="ECO:0000256" key="1">
    <source>
        <dbReference type="SAM" id="Phobius"/>
    </source>
</evidence>
<accession>E6UKL9</accession>
<dbReference type="InterPro" id="IPR000801">
    <property type="entry name" value="Esterase-like"/>
</dbReference>
<name>E6UKL9_RUMA7</name>
<keyword evidence="1" id="KW-0472">Membrane</keyword>
<organism evidence="2 3">
    <name type="scientific">Ruminococcus albus (strain ATCC 27210 / DSM 20455 / JCM 14654 / NCDO 2250 / 7)</name>
    <dbReference type="NCBI Taxonomy" id="697329"/>
    <lineage>
        <taxon>Bacteria</taxon>
        <taxon>Bacillati</taxon>
        <taxon>Bacillota</taxon>
        <taxon>Clostridia</taxon>
        <taxon>Eubacteriales</taxon>
        <taxon>Oscillospiraceae</taxon>
        <taxon>Ruminococcus</taxon>
    </lineage>
</organism>
<feature type="transmembrane region" description="Helical" evidence="1">
    <location>
        <begin position="113"/>
        <end position="132"/>
    </location>
</feature>
<evidence type="ECO:0000313" key="3">
    <source>
        <dbReference type="Proteomes" id="UP000006919"/>
    </source>
</evidence>
<protein>
    <recommendedName>
        <fullName evidence="4">Esterase</fullName>
    </recommendedName>
</protein>
<keyword evidence="1" id="KW-1133">Transmembrane helix</keyword>
<geneLocation type="plasmid" evidence="2 3">
    <name>pRUMAL02</name>
</geneLocation>
<dbReference type="SUPFAM" id="SSF53474">
    <property type="entry name" value="alpha/beta-Hydrolases"/>
    <property type="match status" value="1"/>
</dbReference>
<sequence>MNSTRRKNTIIIGNRPCTVYFDPAPKYLLIQPTGEHEREHLDKEVEYIKSLTNTPSIFAAFEVDNWNKELSPWNAPPVFGKEPFGSYAGETLAYLEDTLIPEIIKRYSLKENIPVILGGYSLAGLFALWSAYTSDRFTAVAGVSPSVWFPRWLDFIAEHSPAAKNIYLSLGRKEEKNRNQTMAAVGDNIRRQYEMLKAMNLSATLEWNEGNHFTEPEIRTAKGFSWCINELTKENDT</sequence>
<dbReference type="EMBL" id="CP002405">
    <property type="protein sequence ID" value="ADU24215.1"/>
    <property type="molecule type" value="Genomic_DNA"/>
</dbReference>
<evidence type="ECO:0000313" key="2">
    <source>
        <dbReference type="EMBL" id="ADU24215.1"/>
    </source>
</evidence>
<dbReference type="Proteomes" id="UP000006919">
    <property type="component" value="Plasmid pRUMAL02"/>
</dbReference>
<dbReference type="Pfam" id="PF00756">
    <property type="entry name" value="Esterase"/>
    <property type="match status" value="1"/>
</dbReference>